<evidence type="ECO:0000256" key="1">
    <source>
        <dbReference type="SAM" id="MobiDB-lite"/>
    </source>
</evidence>
<protein>
    <submittedName>
        <fullName evidence="2">Uncharacterized protein</fullName>
    </submittedName>
</protein>
<proteinExistence type="predicted"/>
<dbReference type="RefSeq" id="WP_034827659.1">
    <property type="nucleotide sequence ID" value="NZ_VWXC01000015.1"/>
</dbReference>
<evidence type="ECO:0000313" key="3">
    <source>
        <dbReference type="Proteomes" id="UP001515780"/>
    </source>
</evidence>
<name>A0ABX0RY64_9GAMM</name>
<gene>
    <name evidence="2" type="ORF">F3J37_18920</name>
</gene>
<feature type="compositionally biased region" description="Low complexity" evidence="1">
    <location>
        <begin position="68"/>
        <end position="78"/>
    </location>
</feature>
<sequence>MDNSDKILGEAAYQILARREKISVIQLNQELHRMADEANTPERKQAVLAAINWLNDYRQPSSEDKRSSSPLRRLSESSDSITLLPVENIKK</sequence>
<evidence type="ECO:0000313" key="2">
    <source>
        <dbReference type="EMBL" id="NIG20754.1"/>
    </source>
</evidence>
<feature type="region of interest" description="Disordered" evidence="1">
    <location>
        <begin position="59"/>
        <end position="78"/>
    </location>
</feature>
<comment type="caution">
    <text evidence="2">The sequence shown here is derived from an EMBL/GenBank/DDBJ whole genome shotgun (WGS) entry which is preliminary data.</text>
</comment>
<dbReference type="Proteomes" id="UP001515780">
    <property type="component" value="Unassembled WGS sequence"/>
</dbReference>
<dbReference type="EMBL" id="VWXC01000015">
    <property type="protein sequence ID" value="NIG20754.1"/>
    <property type="molecule type" value="Genomic_DNA"/>
</dbReference>
<accession>A0ABX0RY64</accession>
<keyword evidence="3" id="KW-1185">Reference proteome</keyword>
<reference evidence="2 3" key="1">
    <citation type="journal article" date="2019" name="bioRxiv">
        <title>Bacteria contribute to plant secondary compound degradation in a generalist herbivore system.</title>
        <authorList>
            <person name="Francoeur C.B."/>
            <person name="Khadempour L."/>
            <person name="Moreira-Soto R.D."/>
            <person name="Gotting K."/>
            <person name="Book A.J."/>
            <person name="Pinto-Tomas A.A."/>
            <person name="Keefover-Ring K."/>
            <person name="Currie C.R."/>
        </authorList>
    </citation>
    <scope>NUCLEOTIDE SEQUENCE [LARGE SCALE GENOMIC DNA]</scope>
    <source>
        <strain evidence="2">Al-1710</strain>
    </source>
</reference>
<organism evidence="2 3">
    <name type="scientific">Candidatus Pantoea communis</name>
    <dbReference type="NCBI Taxonomy" id="2608354"/>
    <lineage>
        <taxon>Bacteria</taxon>
        <taxon>Pseudomonadati</taxon>
        <taxon>Pseudomonadota</taxon>
        <taxon>Gammaproteobacteria</taxon>
        <taxon>Enterobacterales</taxon>
        <taxon>Erwiniaceae</taxon>
        <taxon>Pantoea</taxon>
    </lineage>
</organism>